<dbReference type="AlphaFoldDB" id="X1KZ31"/>
<keyword evidence="1" id="KW-0963">Cytoplasm</keyword>
<gene>
    <name evidence="5" type="ORF">S06H3_10961</name>
</gene>
<dbReference type="FunFam" id="2.40.10.240:FF:000002">
    <property type="entry name" value="S-adenosylmethionine:tRNA ribosyltransferase-isomerase"/>
    <property type="match status" value="1"/>
</dbReference>
<evidence type="ECO:0008006" key="6">
    <source>
        <dbReference type="Google" id="ProtNLM"/>
    </source>
</evidence>
<evidence type="ECO:0000256" key="4">
    <source>
        <dbReference type="ARBA" id="ARBA00022785"/>
    </source>
</evidence>
<evidence type="ECO:0000313" key="5">
    <source>
        <dbReference type="EMBL" id="GAI12342.1"/>
    </source>
</evidence>
<keyword evidence="3" id="KW-0949">S-adenosyl-L-methionine</keyword>
<dbReference type="SUPFAM" id="SSF111337">
    <property type="entry name" value="QueA-like"/>
    <property type="match status" value="1"/>
</dbReference>
<keyword evidence="4" id="KW-0671">Queuosine biosynthesis</keyword>
<accession>X1KZ31</accession>
<dbReference type="Gene3D" id="3.40.1780.10">
    <property type="entry name" value="QueA-like"/>
    <property type="match status" value="1"/>
</dbReference>
<dbReference type="GO" id="GO:0051075">
    <property type="term" value="F:S-adenosylmethionine:tRNA ribosyltransferase-isomerase activity"/>
    <property type="evidence" value="ECO:0007669"/>
    <property type="project" value="TreeGrafter"/>
</dbReference>
<dbReference type="InterPro" id="IPR036100">
    <property type="entry name" value="QueA_sf"/>
</dbReference>
<protein>
    <recommendedName>
        <fullName evidence="6">S-adenosylmethionine:tRNA ribosyltransferase-isomerase</fullName>
    </recommendedName>
</protein>
<dbReference type="GO" id="GO:0008616">
    <property type="term" value="P:tRNA queuosine(34) biosynthetic process"/>
    <property type="evidence" value="ECO:0007669"/>
    <property type="project" value="UniProtKB-KW"/>
</dbReference>
<proteinExistence type="predicted"/>
<sequence>PIEPRDRARLMVLNRSDGSLKHHRFFEIVDYLQAGDVLVFNDSRVIPARLSGKKADTGGKLEILLLRRLGPNTWETLIRPGKRVKIGSRLELANSSMTGNGQDFKVLAEVVELMEGGIGVISFSDETLLPELGRIPLPPYIRIPLKTPERYQTVYANVAGSVAAPTAGLHFTPELIGKIENKGVHCLFVTLHVGLDTFLPVREDNPIEHPIHQEYGVLSQEVANHLSQARLEKRRIICVGTTTVRLVEA</sequence>
<dbReference type="PANTHER" id="PTHR30307:SF0">
    <property type="entry name" value="S-ADENOSYLMETHIONINE:TRNA RIBOSYLTRANSFERASE-ISOMERASE"/>
    <property type="match status" value="1"/>
</dbReference>
<dbReference type="Pfam" id="PF02547">
    <property type="entry name" value="Queuosine_synth"/>
    <property type="match status" value="1"/>
</dbReference>
<dbReference type="EMBL" id="BARV01005200">
    <property type="protein sequence ID" value="GAI12342.1"/>
    <property type="molecule type" value="Genomic_DNA"/>
</dbReference>
<comment type="caution">
    <text evidence="5">The sequence shown here is derived from an EMBL/GenBank/DDBJ whole genome shotgun (WGS) entry which is preliminary data.</text>
</comment>
<dbReference type="PANTHER" id="PTHR30307">
    <property type="entry name" value="S-ADENOSYLMETHIONINE:TRNA RIBOSYLTRANSFERASE-ISOMERASE"/>
    <property type="match status" value="1"/>
</dbReference>
<organism evidence="5">
    <name type="scientific">marine sediment metagenome</name>
    <dbReference type="NCBI Taxonomy" id="412755"/>
    <lineage>
        <taxon>unclassified sequences</taxon>
        <taxon>metagenomes</taxon>
        <taxon>ecological metagenomes</taxon>
    </lineage>
</organism>
<feature type="non-terminal residue" evidence="5">
    <location>
        <position position="249"/>
    </location>
</feature>
<evidence type="ECO:0000256" key="2">
    <source>
        <dbReference type="ARBA" id="ARBA00022679"/>
    </source>
</evidence>
<feature type="non-terminal residue" evidence="5">
    <location>
        <position position="1"/>
    </location>
</feature>
<keyword evidence="2" id="KW-0808">Transferase</keyword>
<evidence type="ECO:0000256" key="1">
    <source>
        <dbReference type="ARBA" id="ARBA00022490"/>
    </source>
</evidence>
<dbReference type="InterPro" id="IPR003699">
    <property type="entry name" value="QueA"/>
</dbReference>
<dbReference type="Gene3D" id="2.40.10.240">
    <property type="entry name" value="QueA-like"/>
    <property type="match status" value="1"/>
</dbReference>
<name>X1KZ31_9ZZZZ</name>
<evidence type="ECO:0000256" key="3">
    <source>
        <dbReference type="ARBA" id="ARBA00022691"/>
    </source>
</evidence>
<dbReference type="InterPro" id="IPR042118">
    <property type="entry name" value="QueA_dom1"/>
</dbReference>
<dbReference type="InterPro" id="IPR042119">
    <property type="entry name" value="QueA_dom2"/>
</dbReference>
<reference evidence="5" key="1">
    <citation type="journal article" date="2014" name="Front. Microbiol.">
        <title>High frequency of phylogenetically diverse reductive dehalogenase-homologous genes in deep subseafloor sedimentary metagenomes.</title>
        <authorList>
            <person name="Kawai M."/>
            <person name="Futagami T."/>
            <person name="Toyoda A."/>
            <person name="Takaki Y."/>
            <person name="Nishi S."/>
            <person name="Hori S."/>
            <person name="Arai W."/>
            <person name="Tsubouchi T."/>
            <person name="Morono Y."/>
            <person name="Uchiyama I."/>
            <person name="Ito T."/>
            <person name="Fujiyama A."/>
            <person name="Inagaki F."/>
            <person name="Takami H."/>
        </authorList>
    </citation>
    <scope>NUCLEOTIDE SEQUENCE</scope>
    <source>
        <strain evidence="5">Expedition CK06-06</strain>
    </source>
</reference>